<dbReference type="NCBIfam" id="TIGR00765">
    <property type="entry name" value="yihY_not_rbn"/>
    <property type="match status" value="1"/>
</dbReference>
<dbReference type="PANTHER" id="PTHR30213:SF0">
    <property type="entry name" value="UPF0761 MEMBRANE PROTEIN YIHY"/>
    <property type="match status" value="1"/>
</dbReference>
<dbReference type="Proteomes" id="UP000553776">
    <property type="component" value="Unassembled WGS sequence"/>
</dbReference>
<feature type="transmembrane region" description="Helical" evidence="6">
    <location>
        <begin position="32"/>
        <end position="52"/>
    </location>
</feature>
<dbReference type="RefSeq" id="WP_185136401.1">
    <property type="nucleotide sequence ID" value="NZ_BORM01000009.1"/>
</dbReference>
<feature type="transmembrane region" description="Helical" evidence="6">
    <location>
        <begin position="241"/>
        <end position="270"/>
    </location>
</feature>
<keyword evidence="2" id="KW-1003">Cell membrane</keyword>
<evidence type="ECO:0000256" key="6">
    <source>
        <dbReference type="SAM" id="Phobius"/>
    </source>
</evidence>
<dbReference type="GO" id="GO:0005886">
    <property type="term" value="C:plasma membrane"/>
    <property type="evidence" value="ECO:0007669"/>
    <property type="project" value="UniProtKB-SubCell"/>
</dbReference>
<dbReference type="PANTHER" id="PTHR30213">
    <property type="entry name" value="INNER MEMBRANE PROTEIN YHJD"/>
    <property type="match status" value="1"/>
</dbReference>
<evidence type="ECO:0000256" key="3">
    <source>
        <dbReference type="ARBA" id="ARBA00022692"/>
    </source>
</evidence>
<keyword evidence="8" id="KW-1185">Reference proteome</keyword>
<comment type="subcellular location">
    <subcellularLocation>
        <location evidence="1">Cell membrane</location>
        <topology evidence="1">Multi-pass membrane protein</topology>
    </subcellularLocation>
</comment>
<dbReference type="Pfam" id="PF03631">
    <property type="entry name" value="Virul_fac_BrkB"/>
    <property type="match status" value="1"/>
</dbReference>
<dbReference type="PIRSF" id="PIRSF035875">
    <property type="entry name" value="RNase_BN"/>
    <property type="match status" value="1"/>
</dbReference>
<evidence type="ECO:0000313" key="8">
    <source>
        <dbReference type="Proteomes" id="UP000553776"/>
    </source>
</evidence>
<protein>
    <submittedName>
        <fullName evidence="7">YihY/virulence factor BrkB family protein</fullName>
    </submittedName>
</protein>
<dbReference type="EMBL" id="JACJVR010000052">
    <property type="protein sequence ID" value="MBB6692414.1"/>
    <property type="molecule type" value="Genomic_DNA"/>
</dbReference>
<proteinExistence type="predicted"/>
<comment type="caution">
    <text evidence="7">The sequence shown here is derived from an EMBL/GenBank/DDBJ whole genome shotgun (WGS) entry which is preliminary data.</text>
</comment>
<evidence type="ECO:0000256" key="4">
    <source>
        <dbReference type="ARBA" id="ARBA00022989"/>
    </source>
</evidence>
<evidence type="ECO:0000256" key="5">
    <source>
        <dbReference type="ARBA" id="ARBA00023136"/>
    </source>
</evidence>
<keyword evidence="4 6" id="KW-1133">Transmembrane helix</keyword>
<dbReference type="AlphaFoldDB" id="A0A841U358"/>
<feature type="transmembrane region" description="Helical" evidence="6">
    <location>
        <begin position="206"/>
        <end position="229"/>
    </location>
</feature>
<sequence length="276" mass="30937">MNLSARAWTLLRNLIARFREDDVPSLGAQLSYYLILSFFPFLIFVLSLLGYARLSQDDLMDMLLKLLPSDTGESVRGIVEEVTSNRSGTLLSFGLLGSIWTASGGVNAMIKGLNKAYDEEENRPFWKVRGLALASTLVLAAVILVSMVLLVFGKTIEEHAFEKLGVPDNWWKTWNVVQFTVPVLALFLVFLLLYRMTPNRRLTWREVMPGSVFASAGWIVSSLLFSFYVNNFGHYSKTYGSVGGIIVLLIWLYITSIIVLLGGELNAALVEKRGRR</sequence>
<gene>
    <name evidence="7" type="ORF">H7B90_13470</name>
</gene>
<feature type="transmembrane region" description="Helical" evidence="6">
    <location>
        <begin position="131"/>
        <end position="153"/>
    </location>
</feature>
<evidence type="ECO:0000313" key="7">
    <source>
        <dbReference type="EMBL" id="MBB6692414.1"/>
    </source>
</evidence>
<evidence type="ECO:0000256" key="1">
    <source>
        <dbReference type="ARBA" id="ARBA00004651"/>
    </source>
</evidence>
<organism evidence="7 8">
    <name type="scientific">Cohnella xylanilytica</name>
    <dbReference type="NCBI Taxonomy" id="557555"/>
    <lineage>
        <taxon>Bacteria</taxon>
        <taxon>Bacillati</taxon>
        <taxon>Bacillota</taxon>
        <taxon>Bacilli</taxon>
        <taxon>Bacillales</taxon>
        <taxon>Paenibacillaceae</taxon>
        <taxon>Cohnella</taxon>
    </lineage>
</organism>
<keyword evidence="3 6" id="KW-0812">Transmembrane</keyword>
<name>A0A841U358_9BACL</name>
<reference evidence="7 8" key="1">
    <citation type="submission" date="2020-08" db="EMBL/GenBank/DDBJ databases">
        <title>Cohnella phylogeny.</title>
        <authorList>
            <person name="Dunlap C."/>
        </authorList>
    </citation>
    <scope>NUCLEOTIDE SEQUENCE [LARGE SCALE GENOMIC DNA]</scope>
    <source>
        <strain evidence="7 8">DSM 25239</strain>
    </source>
</reference>
<feature type="transmembrane region" description="Helical" evidence="6">
    <location>
        <begin position="90"/>
        <end position="110"/>
    </location>
</feature>
<dbReference type="InterPro" id="IPR017039">
    <property type="entry name" value="Virul_fac_BrkB"/>
</dbReference>
<accession>A0A841U358</accession>
<feature type="transmembrane region" description="Helical" evidence="6">
    <location>
        <begin position="173"/>
        <end position="194"/>
    </location>
</feature>
<evidence type="ECO:0000256" key="2">
    <source>
        <dbReference type="ARBA" id="ARBA00022475"/>
    </source>
</evidence>
<keyword evidence="5 6" id="KW-0472">Membrane</keyword>